<feature type="region of interest" description="Disordered" evidence="1">
    <location>
        <begin position="36"/>
        <end position="75"/>
    </location>
</feature>
<proteinExistence type="predicted"/>
<reference evidence="3" key="1">
    <citation type="submission" date="2019-09" db="EMBL/GenBank/DDBJ databases">
        <title>Draft genome information of white flower Hibiscus syriacus.</title>
        <authorList>
            <person name="Kim Y.-M."/>
        </authorList>
    </citation>
    <scope>NUCLEOTIDE SEQUENCE [LARGE SCALE GENOMIC DNA]</scope>
    <source>
        <strain evidence="3">YM2019G1</strain>
    </source>
</reference>
<evidence type="ECO:0000313" key="3">
    <source>
        <dbReference type="EMBL" id="KAE8672471.1"/>
    </source>
</evidence>
<dbReference type="Pfam" id="PF05753">
    <property type="entry name" value="TRAP_beta"/>
    <property type="match status" value="1"/>
</dbReference>
<dbReference type="GO" id="GO:0005783">
    <property type="term" value="C:endoplasmic reticulum"/>
    <property type="evidence" value="ECO:0007669"/>
    <property type="project" value="TreeGrafter"/>
</dbReference>
<feature type="region of interest" description="Disordered" evidence="1">
    <location>
        <begin position="547"/>
        <end position="611"/>
    </location>
</feature>
<keyword evidence="2" id="KW-0812">Transmembrane</keyword>
<dbReference type="PANTHER" id="PTHR12861:SF3">
    <property type="entry name" value="TRANSLOCON-ASSOCIATED PROTEIN SUBUNIT BETA"/>
    <property type="match status" value="1"/>
</dbReference>
<gene>
    <name evidence="3" type="ORF">F3Y22_tig00111841pilonHSYRG00299</name>
</gene>
<name>A0A6A2XAA1_HIBSY</name>
<dbReference type="AlphaFoldDB" id="A0A6A2XAA1"/>
<feature type="transmembrane region" description="Helical" evidence="2">
    <location>
        <begin position="521"/>
        <end position="538"/>
    </location>
</feature>
<keyword evidence="4" id="KW-1185">Reference proteome</keyword>
<feature type="compositionally biased region" description="Basic residues" evidence="1">
    <location>
        <begin position="548"/>
        <end position="559"/>
    </location>
</feature>
<feature type="transmembrane region" description="Helical" evidence="2">
    <location>
        <begin position="492"/>
        <end position="515"/>
    </location>
</feature>
<dbReference type="Proteomes" id="UP000436088">
    <property type="component" value="Unassembled WGS sequence"/>
</dbReference>
<evidence type="ECO:0000256" key="1">
    <source>
        <dbReference type="SAM" id="MobiDB-lite"/>
    </source>
</evidence>
<protein>
    <submittedName>
        <fullName evidence="3">60S ribosomal protein L7A-like protein</fullName>
    </submittedName>
</protein>
<evidence type="ECO:0000256" key="2">
    <source>
        <dbReference type="SAM" id="Phobius"/>
    </source>
</evidence>
<feature type="compositionally biased region" description="Polar residues" evidence="1">
    <location>
        <begin position="564"/>
        <end position="611"/>
    </location>
</feature>
<dbReference type="GO" id="GO:0005840">
    <property type="term" value="C:ribosome"/>
    <property type="evidence" value="ECO:0007669"/>
    <property type="project" value="UniProtKB-KW"/>
</dbReference>
<evidence type="ECO:0000313" key="4">
    <source>
        <dbReference type="Proteomes" id="UP000436088"/>
    </source>
</evidence>
<organism evidence="3 4">
    <name type="scientific">Hibiscus syriacus</name>
    <name type="common">Rose of Sharon</name>
    <dbReference type="NCBI Taxonomy" id="106335"/>
    <lineage>
        <taxon>Eukaryota</taxon>
        <taxon>Viridiplantae</taxon>
        <taxon>Streptophyta</taxon>
        <taxon>Embryophyta</taxon>
        <taxon>Tracheophyta</taxon>
        <taxon>Spermatophyta</taxon>
        <taxon>Magnoliopsida</taxon>
        <taxon>eudicotyledons</taxon>
        <taxon>Gunneridae</taxon>
        <taxon>Pentapetalae</taxon>
        <taxon>rosids</taxon>
        <taxon>malvids</taxon>
        <taxon>Malvales</taxon>
        <taxon>Malvaceae</taxon>
        <taxon>Malvoideae</taxon>
        <taxon>Hibiscus</taxon>
    </lineage>
</organism>
<feature type="transmembrane region" description="Helical" evidence="2">
    <location>
        <begin position="363"/>
        <end position="387"/>
    </location>
</feature>
<keyword evidence="2" id="KW-1133">Transmembrane helix</keyword>
<sequence>MGLHFIMWCWNGPEFPAEQLTNIPFCIAANPPTAMLSQRKGTASSPREIESASTPSSIAASSAANSTTKAVERPTPHSVMSIVRRLLTQSGGVAKMQRPVWLFLSTEPRVQHRALYIYQYSSGIQSISSQHCYGRHRPPPYSLFYGPYSIAPLVLSLTAPAQGLPFLAVELVERRLHSADSFRVASPHQNVLIHTVTRRKDNVMHNFMGVDYPIQMHSGSKEIHAWDLGIVPEIDFPTIPDQPTNILSNKLPDTIWLLSYMVSFVKDPDVIFLPLFPFLFFDRVPQSLQSFLCRLLLSSVINDYRARSRPICHRFAPELKLLDEKLVLAAGTGDSKVFYLKMKGKRKTNISSCRFMAKLKANVLLNAFIALFLISTATAAGDSLFVITHKKASLIRLKSDAERVSVSIEIYNQGFSTAYDGSLVDHSWPQDAFDVISEAKRQGMFYGAPAVITFRIPTKATPQEGYSTSLLPLDILAEILPEKKFDWAKRLLAKYGSQTSVISIVALFVYLLVTPSKSNELVSYGCAAWCCIAGYFGLMKKKEMKVNKNNRRKHRHFRFKSNEDSIGTSDSSQTEGSIDTSDLSRTEGSNGTSDSSRTEGSIGTSDSSRTE</sequence>
<comment type="caution">
    <text evidence="3">The sequence shown here is derived from an EMBL/GenBank/DDBJ whole genome shotgun (WGS) entry which is preliminary data.</text>
</comment>
<keyword evidence="2" id="KW-0472">Membrane</keyword>
<accession>A0A6A2XAA1</accession>
<feature type="compositionally biased region" description="Polar residues" evidence="1">
    <location>
        <begin position="36"/>
        <end position="45"/>
    </location>
</feature>
<dbReference type="EMBL" id="VEPZ02001445">
    <property type="protein sequence ID" value="KAE8672471.1"/>
    <property type="molecule type" value="Genomic_DNA"/>
</dbReference>
<dbReference type="PANTHER" id="PTHR12861">
    <property type="entry name" value="TRANSLOCON-ASSOCIATED PROTEIN, BETA SUBUNIT PRECURSOR TRAP-BETA SIGNAL SEQUENCE RECEPTOR BETA SUBUNIT"/>
    <property type="match status" value="1"/>
</dbReference>
<feature type="compositionally biased region" description="Low complexity" evidence="1">
    <location>
        <begin position="51"/>
        <end position="69"/>
    </location>
</feature>